<evidence type="ECO:0000256" key="1">
    <source>
        <dbReference type="SAM" id="MobiDB-lite"/>
    </source>
</evidence>
<reference evidence="3" key="1">
    <citation type="journal article" date="2020" name="Fungal Divers.">
        <title>Resolving the Mortierellaceae phylogeny through synthesis of multi-gene phylogenetics and phylogenomics.</title>
        <authorList>
            <person name="Vandepol N."/>
            <person name="Liber J."/>
            <person name="Desiro A."/>
            <person name="Na H."/>
            <person name="Kennedy M."/>
            <person name="Barry K."/>
            <person name="Grigoriev I.V."/>
            <person name="Miller A.N."/>
            <person name="O'Donnell K."/>
            <person name="Stajich J.E."/>
            <person name="Bonito G."/>
        </authorList>
    </citation>
    <scope>NUCLEOTIDE SEQUENCE</scope>
    <source>
        <strain evidence="3">NRRL 28262</strain>
    </source>
</reference>
<name>A0AAD4DB29_9FUNG</name>
<sequence>MEPAQGVSYEEPQVRRQNGAGANSGLSVDTTRRPTNFKRQKSLIRPDRERIDRNHPQYYYRNATQNLDGSGIKVQASTTGIDPTGATPIRTGGVRRGKSVLGREIEKPGQRPKVKASDSKRKPIVDIKNPLKKRSKECPSPWIVYFNAVTCCFPAALLKTCGMHTLEIQRAWREKIALVSLIVLMVAAVAFLTFGLQAALCQDDRTGKYESGTRNENLVVNGMGYYFNRDGAGGGQVWMHVPIQRNISDTDIDIMNDATYGAKGKDASFLFQSTAGGACEGLIARKEGPVAGDATANYYFPCVLRENDGSTTPDPGNDKTGVGCHTPEADRKAWKGLVDGSNTPVYYTWDQIRNDQRMLFA</sequence>
<gene>
    <name evidence="3" type="primary">CHS3_6</name>
    <name evidence="3" type="ORF">BGZ95_010628</name>
</gene>
<accession>A0AAD4DB29</accession>
<feature type="transmembrane region" description="Helical" evidence="2">
    <location>
        <begin position="142"/>
        <end position="158"/>
    </location>
</feature>
<keyword evidence="2" id="KW-1133">Transmembrane helix</keyword>
<feature type="region of interest" description="Disordered" evidence="1">
    <location>
        <begin position="1"/>
        <end position="51"/>
    </location>
</feature>
<comment type="caution">
    <text evidence="3">The sequence shown here is derived from an EMBL/GenBank/DDBJ whole genome shotgun (WGS) entry which is preliminary data.</text>
</comment>
<protein>
    <submittedName>
        <fullName evidence="3">Chitin synthase, class 3</fullName>
    </submittedName>
</protein>
<organism evidence="3 4">
    <name type="scientific">Linnemannia exigua</name>
    <dbReference type="NCBI Taxonomy" id="604196"/>
    <lineage>
        <taxon>Eukaryota</taxon>
        <taxon>Fungi</taxon>
        <taxon>Fungi incertae sedis</taxon>
        <taxon>Mucoromycota</taxon>
        <taxon>Mortierellomycotina</taxon>
        <taxon>Mortierellomycetes</taxon>
        <taxon>Mortierellales</taxon>
        <taxon>Mortierellaceae</taxon>
        <taxon>Linnemannia</taxon>
    </lineage>
</organism>
<evidence type="ECO:0000313" key="4">
    <source>
        <dbReference type="Proteomes" id="UP001194580"/>
    </source>
</evidence>
<feature type="non-terminal residue" evidence="3">
    <location>
        <position position="361"/>
    </location>
</feature>
<proteinExistence type="predicted"/>
<feature type="compositionally biased region" description="Polar residues" evidence="1">
    <location>
        <begin position="20"/>
        <end position="29"/>
    </location>
</feature>
<dbReference type="Proteomes" id="UP001194580">
    <property type="component" value="Unassembled WGS sequence"/>
</dbReference>
<evidence type="ECO:0000256" key="2">
    <source>
        <dbReference type="SAM" id="Phobius"/>
    </source>
</evidence>
<feature type="region of interest" description="Disordered" evidence="1">
    <location>
        <begin position="76"/>
        <end position="96"/>
    </location>
</feature>
<keyword evidence="4" id="KW-1185">Reference proteome</keyword>
<dbReference type="AlphaFoldDB" id="A0AAD4DB29"/>
<keyword evidence="2" id="KW-0812">Transmembrane</keyword>
<keyword evidence="2" id="KW-0472">Membrane</keyword>
<dbReference type="EMBL" id="JAAAIL010000726">
    <property type="protein sequence ID" value="KAG0273566.1"/>
    <property type="molecule type" value="Genomic_DNA"/>
</dbReference>
<feature type="transmembrane region" description="Helical" evidence="2">
    <location>
        <begin position="178"/>
        <end position="200"/>
    </location>
</feature>
<evidence type="ECO:0000313" key="3">
    <source>
        <dbReference type="EMBL" id="KAG0273566.1"/>
    </source>
</evidence>